<proteinExistence type="predicted"/>
<dbReference type="EMBL" id="JBEPTQ010000002">
    <property type="protein sequence ID" value="MET4720792.1"/>
    <property type="molecule type" value="Genomic_DNA"/>
</dbReference>
<organism evidence="1 2">
    <name type="scientific">Bradyrhizobium japonicum</name>
    <dbReference type="NCBI Taxonomy" id="375"/>
    <lineage>
        <taxon>Bacteria</taxon>
        <taxon>Pseudomonadati</taxon>
        <taxon>Pseudomonadota</taxon>
        <taxon>Alphaproteobacteria</taxon>
        <taxon>Hyphomicrobiales</taxon>
        <taxon>Nitrobacteraceae</taxon>
        <taxon>Bradyrhizobium</taxon>
    </lineage>
</organism>
<comment type="caution">
    <text evidence="1">The sequence shown here is derived from an EMBL/GenBank/DDBJ whole genome shotgun (WGS) entry which is preliminary data.</text>
</comment>
<reference evidence="1 2" key="1">
    <citation type="submission" date="2024-06" db="EMBL/GenBank/DDBJ databases">
        <title>Genomic Encyclopedia of Type Strains, Phase V (KMG-V): Genome sequencing to study the core and pangenomes of soil and plant-associated prokaryotes.</title>
        <authorList>
            <person name="Whitman W."/>
        </authorList>
    </citation>
    <scope>NUCLEOTIDE SEQUENCE [LARGE SCALE GENOMIC DNA]</scope>
    <source>
        <strain evidence="1 2">USDA 160</strain>
    </source>
</reference>
<protein>
    <submittedName>
        <fullName evidence="1">Uncharacterized protein</fullName>
    </submittedName>
</protein>
<keyword evidence="2" id="KW-1185">Reference proteome</keyword>
<accession>A0ABV2RWW8</accession>
<name>A0ABV2RWW8_BRAJP</name>
<dbReference type="Proteomes" id="UP001549291">
    <property type="component" value="Unassembled WGS sequence"/>
</dbReference>
<gene>
    <name evidence="1" type="ORF">ABIF63_004898</name>
</gene>
<sequence length="44" mass="5083">MRSGKRTARAVLFFFGTLCAIFLEQMKFTFKSCELILSINLRHG</sequence>
<evidence type="ECO:0000313" key="1">
    <source>
        <dbReference type="EMBL" id="MET4720792.1"/>
    </source>
</evidence>
<evidence type="ECO:0000313" key="2">
    <source>
        <dbReference type="Proteomes" id="UP001549291"/>
    </source>
</evidence>